<dbReference type="Gene3D" id="3.40.50.1000">
    <property type="entry name" value="HAD superfamily/HAD-like"/>
    <property type="match status" value="1"/>
</dbReference>
<dbReference type="EMBL" id="JBHTNH010000026">
    <property type="protein sequence ID" value="MFD1362420.1"/>
    <property type="molecule type" value="Genomic_DNA"/>
</dbReference>
<protein>
    <submittedName>
        <fullName evidence="1">Cof-type HAD-IIB family hydrolase</fullName>
    </submittedName>
</protein>
<dbReference type="SFLD" id="SFLDG01140">
    <property type="entry name" value="C2.B:_Phosphomannomutase_and_P"/>
    <property type="match status" value="1"/>
</dbReference>
<gene>
    <name evidence="1" type="ORF">ACFQ4A_12205</name>
</gene>
<dbReference type="GO" id="GO:0016787">
    <property type="term" value="F:hydrolase activity"/>
    <property type="evidence" value="ECO:0007669"/>
    <property type="project" value="UniProtKB-KW"/>
</dbReference>
<evidence type="ECO:0000313" key="2">
    <source>
        <dbReference type="Proteomes" id="UP001597178"/>
    </source>
</evidence>
<keyword evidence="2" id="KW-1185">Reference proteome</keyword>
<dbReference type="NCBIfam" id="TIGR00099">
    <property type="entry name" value="Cof-subfamily"/>
    <property type="match status" value="1"/>
</dbReference>
<dbReference type="PANTHER" id="PTHR10000:SF8">
    <property type="entry name" value="HAD SUPERFAMILY HYDROLASE-LIKE, TYPE 3"/>
    <property type="match status" value="1"/>
</dbReference>
<dbReference type="RefSeq" id="WP_382400952.1">
    <property type="nucleotide sequence ID" value="NZ_JBHTNH010000026.1"/>
</dbReference>
<dbReference type="InterPro" id="IPR036412">
    <property type="entry name" value="HAD-like_sf"/>
</dbReference>
<dbReference type="PANTHER" id="PTHR10000">
    <property type="entry name" value="PHOSPHOSERINE PHOSPHATASE"/>
    <property type="match status" value="1"/>
</dbReference>
<dbReference type="InterPro" id="IPR023214">
    <property type="entry name" value="HAD_sf"/>
</dbReference>
<organism evidence="1 2">
    <name type="scientific">Lentibacillus salinarum</name>
    <dbReference type="NCBI Taxonomy" id="446820"/>
    <lineage>
        <taxon>Bacteria</taxon>
        <taxon>Bacillati</taxon>
        <taxon>Bacillota</taxon>
        <taxon>Bacilli</taxon>
        <taxon>Bacillales</taxon>
        <taxon>Bacillaceae</taxon>
        <taxon>Lentibacillus</taxon>
    </lineage>
</organism>
<dbReference type="NCBIfam" id="TIGR01484">
    <property type="entry name" value="HAD-SF-IIB"/>
    <property type="match status" value="1"/>
</dbReference>
<dbReference type="Pfam" id="PF08282">
    <property type="entry name" value="Hydrolase_3"/>
    <property type="match status" value="1"/>
</dbReference>
<dbReference type="Gene3D" id="3.30.1240.10">
    <property type="match status" value="1"/>
</dbReference>
<accession>A0ABW3ZWL0</accession>
<dbReference type="InterPro" id="IPR000150">
    <property type="entry name" value="Cof"/>
</dbReference>
<reference evidence="2" key="1">
    <citation type="journal article" date="2019" name="Int. J. Syst. Evol. Microbiol.">
        <title>The Global Catalogue of Microorganisms (GCM) 10K type strain sequencing project: providing services to taxonomists for standard genome sequencing and annotation.</title>
        <authorList>
            <consortium name="The Broad Institute Genomics Platform"/>
            <consortium name="The Broad Institute Genome Sequencing Center for Infectious Disease"/>
            <person name="Wu L."/>
            <person name="Ma J."/>
        </authorList>
    </citation>
    <scope>NUCLEOTIDE SEQUENCE [LARGE SCALE GENOMIC DNA]</scope>
    <source>
        <strain evidence="2">CCUG 54822</strain>
    </source>
</reference>
<dbReference type="SFLD" id="SFLDS00003">
    <property type="entry name" value="Haloacid_Dehalogenase"/>
    <property type="match status" value="1"/>
</dbReference>
<dbReference type="InterPro" id="IPR006379">
    <property type="entry name" value="HAD-SF_hydro_IIB"/>
</dbReference>
<dbReference type="SUPFAM" id="SSF56784">
    <property type="entry name" value="HAD-like"/>
    <property type="match status" value="1"/>
</dbReference>
<sequence length="295" mass="32988">MAQKIVSQSYWKPILLKDEHPKGGGSTIAGYENILLVSDLDGTLLDSEQQISEENQRAITEFKKSGGIFTIATGRMEQAALPFAELLKIDVPIILYNGAVLYHPKSHSRIAEKSLDGYGELLEAFQTIMEETELGLLIYQNGGVYTTQKNETIRQHEEKDQVECQLITNPAVLKGPITKILLISSDRKTLAKCEEIVKLRGYPCGLVYSEHNYLEILPEGASKGSALLHLQDYLNHDFTTVCVGDNLNDLPMLEEAARGFIVGNCHSSLTDYKFNQTVHHEEHAIADIIYNHIFQ</sequence>
<dbReference type="Proteomes" id="UP001597178">
    <property type="component" value="Unassembled WGS sequence"/>
</dbReference>
<name>A0ABW3ZWL0_9BACI</name>
<keyword evidence="1" id="KW-0378">Hydrolase</keyword>
<proteinExistence type="predicted"/>
<evidence type="ECO:0000313" key="1">
    <source>
        <dbReference type="EMBL" id="MFD1362420.1"/>
    </source>
</evidence>
<comment type="caution">
    <text evidence="1">The sequence shown here is derived from an EMBL/GenBank/DDBJ whole genome shotgun (WGS) entry which is preliminary data.</text>
</comment>